<feature type="domain" description="Cholesterol oxidase substrate-binding" evidence="4">
    <location>
        <begin position="33"/>
        <end position="140"/>
    </location>
</feature>
<dbReference type="RefSeq" id="WP_425588877.1">
    <property type="nucleotide sequence ID" value="NZ_BAABJR010000024.1"/>
</dbReference>
<sequence length="141" mass="15603">MGPQGRGRRRSAPGVTSEEAAEIKRLRAENSELPDRPEVDTAVWIDVLSLPTTPALHRFYRDIEQFLQAMDGDRATVRVEWSKGWAYTDTAVWSDPDVLTRAVPAALRAGGGPGWDEAVAILNRLDPHQVVSSPFLDALLR</sequence>
<dbReference type="SUPFAM" id="SSF55103">
    <property type="entry name" value="FAD-linked oxidases, C-terminal domain"/>
    <property type="match status" value="1"/>
</dbReference>
<evidence type="ECO:0000256" key="1">
    <source>
        <dbReference type="ARBA" id="ARBA00022630"/>
    </source>
</evidence>
<feature type="region of interest" description="Disordered" evidence="3">
    <location>
        <begin position="1"/>
        <end position="20"/>
    </location>
</feature>
<dbReference type="Gene3D" id="1.10.45.10">
    <property type="entry name" value="Vanillyl-alcohol Oxidase, Chain A, domain 4"/>
    <property type="match status" value="1"/>
</dbReference>
<keyword evidence="2" id="KW-0274">FAD</keyword>
<name>A0ABP9TEC8_9ACTN</name>
<gene>
    <name evidence="5" type="ORF">GCM10023323_67640</name>
</gene>
<dbReference type="EMBL" id="BAABJR010000024">
    <property type="protein sequence ID" value="GAA5216070.1"/>
    <property type="molecule type" value="Genomic_DNA"/>
</dbReference>
<proteinExistence type="predicted"/>
<keyword evidence="1" id="KW-0285">Flavoprotein</keyword>
<dbReference type="InterPro" id="IPR016164">
    <property type="entry name" value="FAD-linked_Oxase-like_C"/>
</dbReference>
<accession>A0ABP9TEC8</accession>
<dbReference type="Pfam" id="PF09129">
    <property type="entry name" value="Chol_subst-bind"/>
    <property type="match status" value="1"/>
</dbReference>
<organism evidence="5 6">
    <name type="scientific">Streptomyces thinghirensis</name>
    <dbReference type="NCBI Taxonomy" id="551547"/>
    <lineage>
        <taxon>Bacteria</taxon>
        <taxon>Bacillati</taxon>
        <taxon>Actinomycetota</taxon>
        <taxon>Actinomycetes</taxon>
        <taxon>Kitasatosporales</taxon>
        <taxon>Streptomycetaceae</taxon>
        <taxon>Streptomyces</taxon>
    </lineage>
</organism>
<dbReference type="InterPro" id="IPR015213">
    <property type="entry name" value="Cholesterol_OX_subst-bd"/>
</dbReference>
<feature type="compositionally biased region" description="Basic residues" evidence="3">
    <location>
        <begin position="1"/>
        <end position="11"/>
    </location>
</feature>
<evidence type="ECO:0000259" key="4">
    <source>
        <dbReference type="Pfam" id="PF09129"/>
    </source>
</evidence>
<dbReference type="InterPro" id="IPR016170">
    <property type="entry name" value="Cytok_DH_C_sf"/>
</dbReference>
<dbReference type="Gene3D" id="3.40.462.10">
    <property type="entry name" value="FAD-linked oxidases, C-terminal domain"/>
    <property type="match status" value="1"/>
</dbReference>
<keyword evidence="6" id="KW-1185">Reference proteome</keyword>
<protein>
    <recommendedName>
        <fullName evidence="4">Cholesterol oxidase substrate-binding domain-containing protein</fullName>
    </recommendedName>
</protein>
<evidence type="ECO:0000256" key="3">
    <source>
        <dbReference type="SAM" id="MobiDB-lite"/>
    </source>
</evidence>
<evidence type="ECO:0000313" key="5">
    <source>
        <dbReference type="EMBL" id="GAA5216070.1"/>
    </source>
</evidence>
<dbReference type="Proteomes" id="UP001499878">
    <property type="component" value="Unassembled WGS sequence"/>
</dbReference>
<evidence type="ECO:0000313" key="6">
    <source>
        <dbReference type="Proteomes" id="UP001499878"/>
    </source>
</evidence>
<dbReference type="InterPro" id="IPR016171">
    <property type="entry name" value="Vanillyl_alc_oxidase_C-sub2"/>
</dbReference>
<evidence type="ECO:0000256" key="2">
    <source>
        <dbReference type="ARBA" id="ARBA00022827"/>
    </source>
</evidence>
<comment type="caution">
    <text evidence="5">The sequence shown here is derived from an EMBL/GenBank/DDBJ whole genome shotgun (WGS) entry which is preliminary data.</text>
</comment>
<reference evidence="6" key="1">
    <citation type="journal article" date="2019" name="Int. J. Syst. Evol. Microbiol.">
        <title>The Global Catalogue of Microorganisms (GCM) 10K type strain sequencing project: providing services to taxonomists for standard genome sequencing and annotation.</title>
        <authorList>
            <consortium name="The Broad Institute Genomics Platform"/>
            <consortium name="The Broad Institute Genome Sequencing Center for Infectious Disease"/>
            <person name="Wu L."/>
            <person name="Ma J."/>
        </authorList>
    </citation>
    <scope>NUCLEOTIDE SEQUENCE [LARGE SCALE GENOMIC DNA]</scope>
    <source>
        <strain evidence="6">JCM 18306</strain>
    </source>
</reference>